<evidence type="ECO:0000313" key="6">
    <source>
        <dbReference type="EMBL" id="PFH50628.1"/>
    </source>
</evidence>
<evidence type="ECO:0000256" key="3">
    <source>
        <dbReference type="ARBA" id="ARBA00023172"/>
    </source>
</evidence>
<dbReference type="Proteomes" id="UP000242287">
    <property type="component" value="Unassembled WGS sequence"/>
</dbReference>
<feature type="region of interest" description="Disordered" evidence="5">
    <location>
        <begin position="188"/>
        <end position="339"/>
    </location>
</feature>
<dbReference type="PANTHER" id="PTHR12132:SF1">
    <property type="entry name" value="DNA REPAIR PROTEIN RAD52 HOMOLOG"/>
    <property type="match status" value="1"/>
</dbReference>
<keyword evidence="2" id="KW-0227">DNA damage</keyword>
<feature type="region of interest" description="Disordered" evidence="5">
    <location>
        <begin position="375"/>
        <end position="478"/>
    </location>
</feature>
<feature type="compositionally biased region" description="Pro residues" evidence="5">
    <location>
        <begin position="445"/>
        <end position="454"/>
    </location>
</feature>
<dbReference type="FunFam" id="3.30.390.80:FF:000001">
    <property type="entry name" value="DNA repair protein RAD52 homolog"/>
    <property type="match status" value="1"/>
</dbReference>
<protein>
    <recommendedName>
        <fullName evidence="8">DNA repair and recombination protein RAD52</fullName>
    </recommendedName>
</protein>
<feature type="compositionally biased region" description="Low complexity" evidence="5">
    <location>
        <begin position="525"/>
        <end position="543"/>
    </location>
</feature>
<reference evidence="6 7" key="1">
    <citation type="submission" date="2014-02" db="EMBL/GenBank/DDBJ databases">
        <title>Transposable element dynamics among asymbiotic and ectomycorrhizal Amanita fungi.</title>
        <authorList>
            <consortium name="DOE Joint Genome Institute"/>
            <person name="Hess J."/>
            <person name="Skrede I."/>
            <person name="Wolfe B."/>
            <person name="LaButti K."/>
            <person name="Ohm R.A."/>
            <person name="Grigoriev I.V."/>
            <person name="Pringle A."/>
        </authorList>
    </citation>
    <scope>NUCLEOTIDE SEQUENCE [LARGE SCALE GENOMIC DNA]</scope>
    <source>
        <strain evidence="6 7">SKay4041</strain>
    </source>
</reference>
<dbReference type="GO" id="GO:0045002">
    <property type="term" value="P:double-strand break repair via single-strand annealing"/>
    <property type="evidence" value="ECO:0007669"/>
    <property type="project" value="TreeGrafter"/>
</dbReference>
<feature type="compositionally biased region" description="Low complexity" evidence="5">
    <location>
        <begin position="386"/>
        <end position="395"/>
    </location>
</feature>
<dbReference type="GO" id="GO:0003697">
    <property type="term" value="F:single-stranded DNA binding"/>
    <property type="evidence" value="ECO:0007669"/>
    <property type="project" value="UniProtKB-ARBA"/>
</dbReference>
<feature type="compositionally biased region" description="Polar residues" evidence="5">
    <location>
        <begin position="307"/>
        <end position="321"/>
    </location>
</feature>
<accession>A0A2A9NKM6</accession>
<dbReference type="GO" id="GO:0005634">
    <property type="term" value="C:nucleus"/>
    <property type="evidence" value="ECO:0007669"/>
    <property type="project" value="TreeGrafter"/>
</dbReference>
<name>A0A2A9NKM6_9AGAR</name>
<dbReference type="GO" id="GO:0006312">
    <property type="term" value="P:mitotic recombination"/>
    <property type="evidence" value="ECO:0007669"/>
    <property type="project" value="TreeGrafter"/>
</dbReference>
<evidence type="ECO:0008006" key="8">
    <source>
        <dbReference type="Google" id="ProtNLM"/>
    </source>
</evidence>
<sequence length="563" mass="60596">MHGTPIPFSPHSFGTQISLIPEGISEESARKIALLQVKLNQKLGPEYISHRPGPSGGPKLTYVEGWKIINLANEVFGFNGWSSRVVSITTDYLDYHESTQRFNAGVTAVVRVTLRDGTHHEDAGFGAADNVKSKSAALDKCKKEAVTDSLKRALRSFGNILGNCLYDKSYTEGVSKIKVQPPRFDASQLHRRPEFEDTKPIITSSSTTVVKLNNNNSTNTSSSTSTNIPQQNQRKPIPAIPPHMRPEASTAANNKPRTPHMPQHQQNANPTTTTFTTPSHNQSSRIPNNIKPQNLNPPPPQRRVAFSETSITGTNASNLSFSEAEASSPKATGADAGNPGCIEDEAFNFSQDDAFFASIDLGGVDIGMPIEEETGRPLDYEEEQSESAASSRSTSCNQQTSRNSANVTSMRPEAVTKTPIPPQAQKRQGGIPTLTTTGTARQDPNLPPPGPNADPPKSIRKTPVGSFNFPPGMNPFQQETVQRPAGQFNQANTAAKAGTKRPMEYIMTGYQPGVRSGMGLQNAQGHHSTSTSLGSGSASASGSREVLGQLDMSEGGDVKRIKR</sequence>
<dbReference type="SUPFAM" id="SSF54768">
    <property type="entry name" value="dsRNA-binding domain-like"/>
    <property type="match status" value="1"/>
</dbReference>
<keyword evidence="7" id="KW-1185">Reference proteome</keyword>
<dbReference type="Pfam" id="PF04098">
    <property type="entry name" value="Rad52_Rad22"/>
    <property type="match status" value="1"/>
</dbReference>
<dbReference type="InterPro" id="IPR007232">
    <property type="entry name" value="Rad52_Rad59_Rad22"/>
</dbReference>
<gene>
    <name evidence="6" type="ORF">AMATHDRAFT_60766</name>
</gene>
<evidence type="ECO:0000313" key="7">
    <source>
        <dbReference type="Proteomes" id="UP000242287"/>
    </source>
</evidence>
<dbReference type="InterPro" id="IPR041247">
    <property type="entry name" value="Rad52_fam"/>
</dbReference>
<dbReference type="Gene3D" id="3.30.390.80">
    <property type="entry name" value="DNA repair protein Rad52/59/22"/>
    <property type="match status" value="1"/>
</dbReference>
<dbReference type="PANTHER" id="PTHR12132">
    <property type="entry name" value="DNA REPAIR AND RECOMBINATION PROTEIN RAD52, RAD59"/>
    <property type="match status" value="1"/>
</dbReference>
<proteinExistence type="inferred from homology"/>
<feature type="compositionally biased region" description="Polar residues" evidence="5">
    <location>
        <begin position="396"/>
        <end position="409"/>
    </location>
</feature>
<dbReference type="EMBL" id="KZ302000">
    <property type="protein sequence ID" value="PFH50628.1"/>
    <property type="molecule type" value="Genomic_DNA"/>
</dbReference>
<feature type="region of interest" description="Disordered" evidence="5">
    <location>
        <begin position="516"/>
        <end position="563"/>
    </location>
</feature>
<evidence type="ECO:0000256" key="4">
    <source>
        <dbReference type="ARBA" id="ARBA00023204"/>
    </source>
</evidence>
<dbReference type="OrthoDB" id="206565at2759"/>
<comment type="similarity">
    <text evidence="1">Belongs to the RAD52 family.</text>
</comment>
<keyword evidence="3" id="KW-0233">DNA recombination</keyword>
<evidence type="ECO:0000256" key="5">
    <source>
        <dbReference type="SAM" id="MobiDB-lite"/>
    </source>
</evidence>
<evidence type="ECO:0000256" key="2">
    <source>
        <dbReference type="ARBA" id="ARBA00022763"/>
    </source>
</evidence>
<evidence type="ECO:0000256" key="1">
    <source>
        <dbReference type="ARBA" id="ARBA00006638"/>
    </source>
</evidence>
<keyword evidence="4" id="KW-0234">DNA repair</keyword>
<organism evidence="6 7">
    <name type="scientific">Amanita thiersii Skay4041</name>
    <dbReference type="NCBI Taxonomy" id="703135"/>
    <lineage>
        <taxon>Eukaryota</taxon>
        <taxon>Fungi</taxon>
        <taxon>Dikarya</taxon>
        <taxon>Basidiomycota</taxon>
        <taxon>Agaricomycotina</taxon>
        <taxon>Agaricomycetes</taxon>
        <taxon>Agaricomycetidae</taxon>
        <taxon>Agaricales</taxon>
        <taxon>Pluteineae</taxon>
        <taxon>Amanitaceae</taxon>
        <taxon>Amanita</taxon>
    </lineage>
</organism>
<dbReference type="STRING" id="703135.A0A2A9NKM6"/>
<dbReference type="GO" id="GO:0000724">
    <property type="term" value="P:double-strand break repair via homologous recombination"/>
    <property type="evidence" value="ECO:0007669"/>
    <property type="project" value="TreeGrafter"/>
</dbReference>
<feature type="compositionally biased region" description="Low complexity" evidence="5">
    <location>
        <begin position="203"/>
        <end position="227"/>
    </location>
</feature>
<dbReference type="AlphaFoldDB" id="A0A2A9NKM6"/>
<feature type="compositionally biased region" description="Polar residues" evidence="5">
    <location>
        <begin position="433"/>
        <end position="442"/>
    </location>
</feature>
<dbReference type="InterPro" id="IPR042525">
    <property type="entry name" value="Rad52_Rad59_Rad22_sf"/>
</dbReference>